<organism evidence="2 3">
    <name type="scientific">Macrococcus equipercicus</name>
    <dbReference type="NCBI Taxonomy" id="69967"/>
    <lineage>
        <taxon>Bacteria</taxon>
        <taxon>Bacillati</taxon>
        <taxon>Bacillota</taxon>
        <taxon>Bacilli</taxon>
        <taxon>Bacillales</taxon>
        <taxon>Staphylococcaceae</taxon>
        <taxon>Macrococcus</taxon>
    </lineage>
</organism>
<dbReference type="InterPro" id="IPR021145">
    <property type="entry name" value="Portal_protein_SPP1_Gp6-like"/>
</dbReference>
<dbReference type="Proteomes" id="UP001057381">
    <property type="component" value="Chromosome"/>
</dbReference>
<sequence length="508" mass="58516">MSDTMTVNNFERDLDYNNHTGIMTNNYINIDYRYGGTNDDLLNDLDTLGKFTEHHISYQAPRLRILSDYYQGKTFNVKKRSTRRADKQMADNRAAHDYAAYVADFINGYFLGNPIDYVVEDETAKEYIESFNDLNDIVSHNRSIGLDLSIYGRAYEYMIRNDKDQVRIYKTDAESTFVIYDDTLEKNSIAAVRYYPASSIDVEWSEGELVYNVEVVTDGMTYYFTATSTNNYKPKQRKEPAAHAFNKVTITEYRANEFRIGDYEKVISLIDLMDSAQSDTANYMSDLNDALLLLIGNFELPTNAAELQKTARIMKLEPPTYETDDNRTTEGHVEGDYIYKKYDVAGAEAYKNRLNNSIHMFTNTPDMSDENFGGNTSGESAKYKLMFLEQRAIIKEGLFAKGLRRRYNLLESIAKTNSELDQSVNLKEMKYKFKRNLPKSMIDELTAYINAGGQISQETLMMLFSFIPDVTLEMERIQEEQQEKQKALENSRPDIYAQVGADNAQEEQ</sequence>
<accession>A0A9Q9BQC3</accession>
<dbReference type="NCBIfam" id="TIGR01538">
    <property type="entry name" value="portal_SPP1"/>
    <property type="match status" value="1"/>
</dbReference>
<protein>
    <submittedName>
        <fullName evidence="2">Phage portal protein</fullName>
    </submittedName>
</protein>
<dbReference type="AlphaFoldDB" id="A0A9Q9BQC3"/>
<reference evidence="2" key="1">
    <citation type="submission" date="2021-04" db="EMBL/GenBank/DDBJ databases">
        <title>Complete Genome Sequences of Macrococcus spp. from dog and cattle.</title>
        <authorList>
            <person name="Schwendener S."/>
            <person name="Perreten V."/>
        </authorList>
    </citation>
    <scope>NUCLEOTIDE SEQUENCE</scope>
    <source>
        <strain evidence="2">Epi0143-OL</strain>
    </source>
</reference>
<feature type="compositionally biased region" description="Basic and acidic residues" evidence="1">
    <location>
        <begin position="478"/>
        <end position="492"/>
    </location>
</feature>
<feature type="region of interest" description="Disordered" evidence="1">
    <location>
        <begin position="478"/>
        <end position="508"/>
    </location>
</feature>
<name>A0A9Q9BQC3_9STAP</name>
<proteinExistence type="predicted"/>
<evidence type="ECO:0000256" key="1">
    <source>
        <dbReference type="SAM" id="MobiDB-lite"/>
    </source>
</evidence>
<dbReference type="KEGG" id="mequ:KFV11_05260"/>
<dbReference type="EMBL" id="CP073809">
    <property type="protein sequence ID" value="UTH14760.1"/>
    <property type="molecule type" value="Genomic_DNA"/>
</dbReference>
<dbReference type="Pfam" id="PF05133">
    <property type="entry name" value="SPP1_portal"/>
    <property type="match status" value="1"/>
</dbReference>
<evidence type="ECO:0000313" key="2">
    <source>
        <dbReference type="EMBL" id="UTH14760.1"/>
    </source>
</evidence>
<dbReference type="InterPro" id="IPR006428">
    <property type="entry name" value="Portal_SPP1-type"/>
</dbReference>
<dbReference type="RefSeq" id="WP_254250537.1">
    <property type="nucleotide sequence ID" value="NZ_CP073809.1"/>
</dbReference>
<evidence type="ECO:0000313" key="3">
    <source>
        <dbReference type="Proteomes" id="UP001057381"/>
    </source>
</evidence>
<gene>
    <name evidence="2" type="ORF">KFV11_05260</name>
</gene>